<keyword evidence="3" id="KW-1185">Reference proteome</keyword>
<organism evidence="2 3">
    <name type="scientific">Gottfriedia endophytica</name>
    <dbReference type="NCBI Taxonomy" id="2820819"/>
    <lineage>
        <taxon>Bacteria</taxon>
        <taxon>Bacillati</taxon>
        <taxon>Bacillota</taxon>
        <taxon>Bacilli</taxon>
        <taxon>Bacillales</taxon>
        <taxon>Bacillaceae</taxon>
        <taxon>Gottfriedia</taxon>
    </lineage>
</organism>
<dbReference type="PANTHER" id="PTHR43415">
    <property type="entry name" value="SPERMIDINE N(1)-ACETYLTRANSFERASE"/>
    <property type="match status" value="1"/>
</dbReference>
<gene>
    <name evidence="2" type="ORF">J5Y03_14780</name>
</gene>
<dbReference type="Pfam" id="PF13302">
    <property type="entry name" value="Acetyltransf_3"/>
    <property type="match status" value="1"/>
</dbReference>
<evidence type="ECO:0000313" key="2">
    <source>
        <dbReference type="EMBL" id="MBP0726423.1"/>
    </source>
</evidence>
<comment type="caution">
    <text evidence="2">The sequence shown here is derived from an EMBL/GenBank/DDBJ whole genome shotgun (WGS) entry which is preliminary data.</text>
</comment>
<sequence>MINKENSIKIRPLLIDDIKTVLIWSKDDHFCTANGWETNRSEEELYTWWIRCVNNESEHFIRKGIEYNEKLIGYVDLANIKEHTAEYGIAIGESTLWGHGIGYKTTLCMIDYGFKKLGIKVFTAETHETNSRSQKMLEKIGFREISREGTEEYLGVESQLIQYRLG</sequence>
<accession>A0A940SLL7</accession>
<dbReference type="PROSITE" id="PS51186">
    <property type="entry name" value="GNAT"/>
    <property type="match status" value="1"/>
</dbReference>
<dbReference type="GO" id="GO:0016747">
    <property type="term" value="F:acyltransferase activity, transferring groups other than amino-acyl groups"/>
    <property type="evidence" value="ECO:0007669"/>
    <property type="project" value="InterPro"/>
</dbReference>
<dbReference type="Proteomes" id="UP000682134">
    <property type="component" value="Unassembled WGS sequence"/>
</dbReference>
<evidence type="ECO:0000313" key="3">
    <source>
        <dbReference type="Proteomes" id="UP000682134"/>
    </source>
</evidence>
<dbReference type="PANTHER" id="PTHR43415:SF3">
    <property type="entry name" value="GNAT-FAMILY ACETYLTRANSFERASE"/>
    <property type="match status" value="1"/>
</dbReference>
<feature type="domain" description="N-acetyltransferase" evidence="1">
    <location>
        <begin position="8"/>
        <end position="166"/>
    </location>
</feature>
<dbReference type="EMBL" id="JAGIYQ010000011">
    <property type="protein sequence ID" value="MBP0726423.1"/>
    <property type="molecule type" value="Genomic_DNA"/>
</dbReference>
<reference evidence="2" key="1">
    <citation type="submission" date="2021-04" db="EMBL/GenBank/DDBJ databases">
        <title>Genome seq and assembly of Bacillus sp.</title>
        <authorList>
            <person name="Chhetri G."/>
        </authorList>
    </citation>
    <scope>NUCLEOTIDE SEQUENCE</scope>
    <source>
        <strain evidence="2">RG28</strain>
    </source>
</reference>
<proteinExistence type="predicted"/>
<protein>
    <submittedName>
        <fullName evidence="2">GNAT family N-acetyltransferase</fullName>
    </submittedName>
</protein>
<dbReference type="RefSeq" id="WP_209406768.1">
    <property type="nucleotide sequence ID" value="NZ_JAGIYQ010000011.1"/>
</dbReference>
<dbReference type="InterPro" id="IPR016181">
    <property type="entry name" value="Acyl_CoA_acyltransferase"/>
</dbReference>
<dbReference type="SUPFAM" id="SSF55729">
    <property type="entry name" value="Acyl-CoA N-acyltransferases (Nat)"/>
    <property type="match status" value="1"/>
</dbReference>
<dbReference type="Gene3D" id="3.40.630.30">
    <property type="match status" value="1"/>
</dbReference>
<name>A0A940SLL7_9BACI</name>
<evidence type="ECO:0000259" key="1">
    <source>
        <dbReference type="PROSITE" id="PS51186"/>
    </source>
</evidence>
<dbReference type="AlphaFoldDB" id="A0A940SLL7"/>
<dbReference type="InterPro" id="IPR000182">
    <property type="entry name" value="GNAT_dom"/>
</dbReference>